<dbReference type="EC" id="2.7.11.1" evidence="2"/>
<dbReference type="PANTHER" id="PTHR27002">
    <property type="entry name" value="RECEPTOR-LIKE SERINE/THREONINE-PROTEIN KINASE SD1-8"/>
    <property type="match status" value="1"/>
</dbReference>
<comment type="similarity">
    <text evidence="1">Belongs to the glycosyl hydrolase 18 family. Chitinase class V subfamily.</text>
</comment>
<dbReference type="GO" id="GO:0004674">
    <property type="term" value="F:protein serine/threonine kinase activity"/>
    <property type="evidence" value="ECO:0007669"/>
    <property type="project" value="UniProtKB-KW"/>
</dbReference>
<evidence type="ECO:0000256" key="11">
    <source>
        <dbReference type="ARBA" id="ARBA00023180"/>
    </source>
</evidence>
<dbReference type="SUPFAM" id="SSF51445">
    <property type="entry name" value="(Trans)glycosidases"/>
    <property type="match status" value="1"/>
</dbReference>
<dbReference type="InterPro" id="IPR017853">
    <property type="entry name" value="GH"/>
</dbReference>
<evidence type="ECO:0000256" key="15">
    <source>
        <dbReference type="SAM" id="Phobius"/>
    </source>
</evidence>
<keyword evidence="7" id="KW-0418">Kinase</keyword>
<evidence type="ECO:0000256" key="8">
    <source>
        <dbReference type="ARBA" id="ARBA00022801"/>
    </source>
</evidence>
<dbReference type="InterPro" id="IPR001223">
    <property type="entry name" value="Glyco_hydro18_cat"/>
</dbReference>
<keyword evidence="10" id="KW-1015">Disulfide bond</keyword>
<accession>A0AAD9XPA7</accession>
<evidence type="ECO:0000256" key="6">
    <source>
        <dbReference type="ARBA" id="ARBA00022741"/>
    </source>
</evidence>
<evidence type="ECO:0000256" key="2">
    <source>
        <dbReference type="ARBA" id="ARBA00012513"/>
    </source>
</evidence>
<keyword evidence="5 16" id="KW-0732">Signal</keyword>
<dbReference type="GO" id="GO:0005524">
    <property type="term" value="F:ATP binding"/>
    <property type="evidence" value="ECO:0007669"/>
    <property type="project" value="UniProtKB-KW"/>
</dbReference>
<name>A0AAD9XPA7_9ROSI</name>
<keyword evidence="3" id="KW-0723">Serine/threonine-protein kinase</keyword>
<dbReference type="Gene3D" id="3.10.50.10">
    <property type="match status" value="1"/>
</dbReference>
<dbReference type="AlphaFoldDB" id="A0AAD9XPA7"/>
<dbReference type="Gene3D" id="1.10.510.10">
    <property type="entry name" value="Transferase(Phosphotransferase) domain 1"/>
    <property type="match status" value="2"/>
</dbReference>
<feature type="transmembrane region" description="Helical" evidence="15">
    <location>
        <begin position="152"/>
        <end position="176"/>
    </location>
</feature>
<dbReference type="PROSITE" id="PS51910">
    <property type="entry name" value="GH18_2"/>
    <property type="match status" value="1"/>
</dbReference>
<keyword evidence="9" id="KW-0067">ATP-binding</keyword>
<dbReference type="Gene3D" id="3.30.200.20">
    <property type="entry name" value="Phosphorylase Kinase, domain 1"/>
    <property type="match status" value="1"/>
</dbReference>
<dbReference type="Gene3D" id="3.20.20.80">
    <property type="entry name" value="Glycosidases"/>
    <property type="match status" value="1"/>
</dbReference>
<keyword evidence="15" id="KW-0472">Membrane</keyword>
<reference evidence="19" key="1">
    <citation type="journal article" date="2023" name="Plant J.">
        <title>Genome sequences and population genomics provide insights into the demographic history, inbreeding, and mutation load of two 'living fossil' tree species of Dipteronia.</title>
        <authorList>
            <person name="Feng Y."/>
            <person name="Comes H.P."/>
            <person name="Chen J."/>
            <person name="Zhu S."/>
            <person name="Lu R."/>
            <person name="Zhang X."/>
            <person name="Li P."/>
            <person name="Qiu J."/>
            <person name="Olsen K.M."/>
            <person name="Qiu Y."/>
        </authorList>
    </citation>
    <scope>NUCLEOTIDE SEQUENCE</scope>
    <source>
        <strain evidence="19">KIB01</strain>
    </source>
</reference>
<evidence type="ECO:0000313" key="19">
    <source>
        <dbReference type="EMBL" id="KAK2663214.1"/>
    </source>
</evidence>
<evidence type="ECO:0000256" key="1">
    <source>
        <dbReference type="ARBA" id="ARBA00008682"/>
    </source>
</evidence>
<protein>
    <recommendedName>
        <fullName evidence="2">non-specific serine/threonine protein kinase</fullName>
        <ecNumber evidence="2">2.7.11.1</ecNumber>
    </recommendedName>
</protein>
<evidence type="ECO:0000256" key="7">
    <source>
        <dbReference type="ARBA" id="ARBA00022777"/>
    </source>
</evidence>
<evidence type="ECO:0000256" key="10">
    <source>
        <dbReference type="ARBA" id="ARBA00023157"/>
    </source>
</evidence>
<comment type="catalytic activity">
    <reaction evidence="13">
        <text>L-threonyl-[protein] + ATP = O-phospho-L-threonyl-[protein] + ADP + H(+)</text>
        <dbReference type="Rhea" id="RHEA:46608"/>
        <dbReference type="Rhea" id="RHEA-COMP:11060"/>
        <dbReference type="Rhea" id="RHEA-COMP:11605"/>
        <dbReference type="ChEBI" id="CHEBI:15378"/>
        <dbReference type="ChEBI" id="CHEBI:30013"/>
        <dbReference type="ChEBI" id="CHEBI:30616"/>
        <dbReference type="ChEBI" id="CHEBI:61977"/>
        <dbReference type="ChEBI" id="CHEBI:456216"/>
        <dbReference type="EC" id="2.7.11.1"/>
    </reaction>
</comment>
<dbReference type="PROSITE" id="PS50011">
    <property type="entry name" value="PROTEIN_KINASE_DOM"/>
    <property type="match status" value="1"/>
</dbReference>
<dbReference type="FunFam" id="3.30.200.20:FF:000195">
    <property type="entry name" value="G-type lectin S-receptor-like serine/threonine-protein kinase"/>
    <property type="match status" value="1"/>
</dbReference>
<dbReference type="GO" id="GO:0005886">
    <property type="term" value="C:plasma membrane"/>
    <property type="evidence" value="ECO:0007669"/>
    <property type="project" value="TreeGrafter"/>
</dbReference>
<dbReference type="EMBL" id="JANJYI010000001">
    <property type="protein sequence ID" value="KAK2663214.1"/>
    <property type="molecule type" value="Genomic_DNA"/>
</dbReference>
<keyword evidence="11" id="KW-0325">Glycoprotein</keyword>
<dbReference type="InterPro" id="IPR000719">
    <property type="entry name" value="Prot_kinase_dom"/>
</dbReference>
<sequence>MTAWINAGLSAKKIVMFLLYFGTAWTLVNPKENGIGAPAIGEGVDAGTEYKEIKNNINLYGAKVTFDKNYLVNYFTMGTSWIAFDDVESIQYKVSYAKEKGLLGYFVWQVAYDDNWMLSQAAAHELEGNKGGQNNISAAPEVNKVGHNKQSYPLVFIILPIIAAVIILLLCLMIYLRWMKKLKLKVQESRSQVNNIASAAGDFNANAPTLVLYSFACIEAATDRFSIENKLGEGGFGPVYKAVLSDGQEVAVKKLSKTSAQGYEEFKNEVMLTAKLQHVNLVRILGFCIEREEQMLIYEYMTNRSLDYYLLDPVKKYILDWKKRIDIIEGVCQGLLYLQEYSRLTIIHRDLKASNVLLDESMKPKISDFGMARIFIKDIRQKRHILLQIISGKRVSILYGENKNLSLLEYAYELWKDGKGMEFMDPSLDDTYSPCTLIRCLHIALLCVQKIPVERPSMLEVSWMLRNESTNLMIPNMPGFTKKNVEDVQYDSTMSNLELGSGNDTTLSTWKLSR</sequence>
<keyword evidence="6" id="KW-0547">Nucleotide-binding</keyword>
<feature type="chain" id="PRO_5042282513" description="non-specific serine/threonine protein kinase" evidence="16">
    <location>
        <begin position="27"/>
        <end position="514"/>
    </location>
</feature>
<dbReference type="GO" id="GO:0005975">
    <property type="term" value="P:carbohydrate metabolic process"/>
    <property type="evidence" value="ECO:0007669"/>
    <property type="project" value="InterPro"/>
</dbReference>
<dbReference type="FunFam" id="1.10.510.10:FF:001023">
    <property type="entry name" value="Os07g0541700 protein"/>
    <property type="match status" value="1"/>
</dbReference>
<evidence type="ECO:0000256" key="3">
    <source>
        <dbReference type="ARBA" id="ARBA00022527"/>
    </source>
</evidence>
<evidence type="ECO:0000256" key="13">
    <source>
        <dbReference type="ARBA" id="ARBA00047899"/>
    </source>
</evidence>
<organism evidence="19 20">
    <name type="scientific">Dipteronia dyeriana</name>
    <dbReference type="NCBI Taxonomy" id="168575"/>
    <lineage>
        <taxon>Eukaryota</taxon>
        <taxon>Viridiplantae</taxon>
        <taxon>Streptophyta</taxon>
        <taxon>Embryophyta</taxon>
        <taxon>Tracheophyta</taxon>
        <taxon>Spermatophyta</taxon>
        <taxon>Magnoliopsida</taxon>
        <taxon>eudicotyledons</taxon>
        <taxon>Gunneridae</taxon>
        <taxon>Pentapetalae</taxon>
        <taxon>rosids</taxon>
        <taxon>malvids</taxon>
        <taxon>Sapindales</taxon>
        <taxon>Sapindaceae</taxon>
        <taxon>Hippocastanoideae</taxon>
        <taxon>Acereae</taxon>
        <taxon>Dipteronia</taxon>
    </lineage>
</organism>
<feature type="domain" description="GH18" evidence="18">
    <location>
        <begin position="1"/>
        <end position="129"/>
    </location>
</feature>
<evidence type="ECO:0000256" key="12">
    <source>
        <dbReference type="ARBA" id="ARBA00023295"/>
    </source>
</evidence>
<keyword evidence="15" id="KW-0812">Transmembrane</keyword>
<evidence type="ECO:0000259" key="17">
    <source>
        <dbReference type="PROSITE" id="PS50011"/>
    </source>
</evidence>
<keyword evidence="20" id="KW-1185">Reference proteome</keyword>
<proteinExistence type="inferred from homology"/>
<comment type="caution">
    <text evidence="19">The sequence shown here is derived from an EMBL/GenBank/DDBJ whole genome shotgun (WGS) entry which is preliminary data.</text>
</comment>
<dbReference type="Pfam" id="PF00704">
    <property type="entry name" value="Glyco_hydro_18"/>
    <property type="match status" value="1"/>
</dbReference>
<evidence type="ECO:0000256" key="14">
    <source>
        <dbReference type="ARBA" id="ARBA00048679"/>
    </source>
</evidence>
<evidence type="ECO:0000256" key="5">
    <source>
        <dbReference type="ARBA" id="ARBA00022729"/>
    </source>
</evidence>
<feature type="domain" description="Protein kinase" evidence="17">
    <location>
        <begin position="225"/>
        <end position="514"/>
    </location>
</feature>
<keyword evidence="4" id="KW-0808">Transferase</keyword>
<dbReference type="PROSITE" id="PS00108">
    <property type="entry name" value="PROTEIN_KINASE_ST"/>
    <property type="match status" value="1"/>
</dbReference>
<dbReference type="Proteomes" id="UP001280121">
    <property type="component" value="Unassembled WGS sequence"/>
</dbReference>
<keyword evidence="8" id="KW-0378">Hydrolase</keyword>
<keyword evidence="15" id="KW-1133">Transmembrane helix</keyword>
<dbReference type="GO" id="GO:0016798">
    <property type="term" value="F:hydrolase activity, acting on glycosyl bonds"/>
    <property type="evidence" value="ECO:0007669"/>
    <property type="project" value="UniProtKB-KW"/>
</dbReference>
<dbReference type="FunFam" id="3.10.50.10:FF:000003">
    <property type="entry name" value="Class V chitinase CHIT5b"/>
    <property type="match status" value="1"/>
</dbReference>
<dbReference type="SUPFAM" id="SSF56112">
    <property type="entry name" value="Protein kinase-like (PK-like)"/>
    <property type="match status" value="1"/>
</dbReference>
<gene>
    <name evidence="19" type="ORF">Ddye_001788</name>
</gene>
<evidence type="ECO:0000256" key="9">
    <source>
        <dbReference type="ARBA" id="ARBA00022840"/>
    </source>
</evidence>
<evidence type="ECO:0000313" key="20">
    <source>
        <dbReference type="Proteomes" id="UP001280121"/>
    </source>
</evidence>
<evidence type="ECO:0000256" key="4">
    <source>
        <dbReference type="ARBA" id="ARBA00022679"/>
    </source>
</evidence>
<dbReference type="Pfam" id="PF07714">
    <property type="entry name" value="PK_Tyr_Ser-Thr"/>
    <property type="match status" value="1"/>
</dbReference>
<dbReference type="SMART" id="SM00220">
    <property type="entry name" value="S_TKc"/>
    <property type="match status" value="1"/>
</dbReference>
<feature type="signal peptide" evidence="16">
    <location>
        <begin position="1"/>
        <end position="26"/>
    </location>
</feature>
<keyword evidence="12" id="KW-0326">Glycosidase</keyword>
<dbReference type="PANTHER" id="PTHR27002:SF1077">
    <property type="entry name" value="CYSTEINE-RICH RECEPTOR-LIKE PROTEIN KINASE 4"/>
    <property type="match status" value="1"/>
</dbReference>
<comment type="catalytic activity">
    <reaction evidence="14">
        <text>L-seryl-[protein] + ATP = O-phospho-L-seryl-[protein] + ADP + H(+)</text>
        <dbReference type="Rhea" id="RHEA:17989"/>
        <dbReference type="Rhea" id="RHEA-COMP:9863"/>
        <dbReference type="Rhea" id="RHEA-COMP:11604"/>
        <dbReference type="ChEBI" id="CHEBI:15378"/>
        <dbReference type="ChEBI" id="CHEBI:29999"/>
        <dbReference type="ChEBI" id="CHEBI:30616"/>
        <dbReference type="ChEBI" id="CHEBI:83421"/>
        <dbReference type="ChEBI" id="CHEBI:456216"/>
        <dbReference type="EC" id="2.7.11.1"/>
    </reaction>
</comment>
<dbReference type="InterPro" id="IPR011009">
    <property type="entry name" value="Kinase-like_dom_sf"/>
</dbReference>
<evidence type="ECO:0000259" key="18">
    <source>
        <dbReference type="PROSITE" id="PS51910"/>
    </source>
</evidence>
<dbReference type="InterPro" id="IPR001245">
    <property type="entry name" value="Ser-Thr/Tyr_kinase_cat_dom"/>
</dbReference>
<dbReference type="InterPro" id="IPR029070">
    <property type="entry name" value="Chitinase_insertion_sf"/>
</dbReference>
<dbReference type="InterPro" id="IPR008271">
    <property type="entry name" value="Ser/Thr_kinase_AS"/>
</dbReference>
<evidence type="ECO:0000256" key="16">
    <source>
        <dbReference type="SAM" id="SignalP"/>
    </source>
</evidence>
<dbReference type="SUPFAM" id="SSF54556">
    <property type="entry name" value="Chitinase insertion domain"/>
    <property type="match status" value="1"/>
</dbReference>